<feature type="signal peptide" evidence="2">
    <location>
        <begin position="1"/>
        <end position="22"/>
    </location>
</feature>
<feature type="region of interest" description="Disordered" evidence="1">
    <location>
        <begin position="35"/>
        <end position="113"/>
    </location>
</feature>
<sequence>MVTLLMRSFLLLSLFAFVGTQARTLLDHCNEFKAEKYVGRRPKTPPPAPFLSPPTKEVSKFPRDNMVEKPNSNPVSKITSKNKQTLDSLPNLQNYRRRPNQPPPSPVLPPPTHQLSSNILVMFKKSLPKIFLSTA</sequence>
<organism evidence="3 4">
    <name type="scientific">Olea europaea subsp. europaea</name>
    <dbReference type="NCBI Taxonomy" id="158383"/>
    <lineage>
        <taxon>Eukaryota</taxon>
        <taxon>Viridiplantae</taxon>
        <taxon>Streptophyta</taxon>
        <taxon>Embryophyta</taxon>
        <taxon>Tracheophyta</taxon>
        <taxon>Spermatophyta</taxon>
        <taxon>Magnoliopsida</taxon>
        <taxon>eudicotyledons</taxon>
        <taxon>Gunneridae</taxon>
        <taxon>Pentapetalae</taxon>
        <taxon>asterids</taxon>
        <taxon>lamiids</taxon>
        <taxon>Lamiales</taxon>
        <taxon>Oleaceae</taxon>
        <taxon>Oleeae</taxon>
        <taxon>Olea</taxon>
    </lineage>
</organism>
<name>A0A8S0RUC0_OLEEU</name>
<keyword evidence="2" id="KW-0732">Signal</keyword>
<evidence type="ECO:0000313" key="3">
    <source>
        <dbReference type="EMBL" id="CAA2983518.1"/>
    </source>
</evidence>
<keyword evidence="4" id="KW-1185">Reference proteome</keyword>
<feature type="compositionally biased region" description="Pro residues" evidence="1">
    <location>
        <begin position="100"/>
        <end position="112"/>
    </location>
</feature>
<evidence type="ECO:0000313" key="4">
    <source>
        <dbReference type="Proteomes" id="UP000594638"/>
    </source>
</evidence>
<reference evidence="3 4" key="1">
    <citation type="submission" date="2019-12" db="EMBL/GenBank/DDBJ databases">
        <authorList>
            <person name="Alioto T."/>
            <person name="Alioto T."/>
            <person name="Gomez Garrido J."/>
        </authorList>
    </citation>
    <scope>NUCLEOTIDE SEQUENCE [LARGE SCALE GENOMIC DNA]</scope>
</reference>
<comment type="caution">
    <text evidence="3">The sequence shown here is derived from an EMBL/GenBank/DDBJ whole genome shotgun (WGS) entry which is preliminary data.</text>
</comment>
<dbReference type="Proteomes" id="UP000594638">
    <property type="component" value="Unassembled WGS sequence"/>
</dbReference>
<proteinExistence type="predicted"/>
<evidence type="ECO:0000256" key="2">
    <source>
        <dbReference type="SAM" id="SignalP"/>
    </source>
</evidence>
<feature type="compositionally biased region" description="Polar residues" evidence="1">
    <location>
        <begin position="70"/>
        <end position="88"/>
    </location>
</feature>
<dbReference type="AlphaFoldDB" id="A0A8S0RUC0"/>
<accession>A0A8S0RUC0</accession>
<evidence type="ECO:0000256" key="1">
    <source>
        <dbReference type="SAM" id="MobiDB-lite"/>
    </source>
</evidence>
<feature type="chain" id="PRO_5035818590" evidence="2">
    <location>
        <begin position="23"/>
        <end position="135"/>
    </location>
</feature>
<dbReference type="Gramene" id="OE9A008863T1">
    <property type="protein sequence ID" value="OE9A008863C1"/>
    <property type="gene ID" value="OE9A008863"/>
</dbReference>
<protein>
    <submittedName>
        <fullName evidence="3">Uncharacterized protein</fullName>
    </submittedName>
</protein>
<gene>
    <name evidence="3" type="ORF">OLEA9_A008863</name>
</gene>
<dbReference type="OrthoDB" id="10445803at2759"/>
<feature type="compositionally biased region" description="Basic and acidic residues" evidence="1">
    <location>
        <begin position="57"/>
        <end position="67"/>
    </location>
</feature>
<dbReference type="EMBL" id="CACTIH010003734">
    <property type="protein sequence ID" value="CAA2983518.1"/>
    <property type="molecule type" value="Genomic_DNA"/>
</dbReference>